<dbReference type="RefSeq" id="WP_117852305.1">
    <property type="nucleotide sequence ID" value="NZ_QRXI01000005.1"/>
</dbReference>
<evidence type="ECO:0000313" key="1">
    <source>
        <dbReference type="EMBL" id="RGT96054.1"/>
    </source>
</evidence>
<protein>
    <recommendedName>
        <fullName evidence="3">7-cyano-7-deazaguanine synthase</fullName>
    </recommendedName>
</protein>
<dbReference type="InterPro" id="IPR014729">
    <property type="entry name" value="Rossmann-like_a/b/a_fold"/>
</dbReference>
<organism evidence="1 2">
    <name type="scientific">Phocaeicola vulgatus</name>
    <name type="common">Bacteroides vulgatus</name>
    <dbReference type="NCBI Taxonomy" id="821"/>
    <lineage>
        <taxon>Bacteria</taxon>
        <taxon>Pseudomonadati</taxon>
        <taxon>Bacteroidota</taxon>
        <taxon>Bacteroidia</taxon>
        <taxon>Bacteroidales</taxon>
        <taxon>Bacteroidaceae</taxon>
        <taxon>Phocaeicola</taxon>
    </lineage>
</organism>
<evidence type="ECO:0008006" key="3">
    <source>
        <dbReference type="Google" id="ProtNLM"/>
    </source>
</evidence>
<dbReference type="Gene3D" id="3.40.50.620">
    <property type="entry name" value="HUPs"/>
    <property type="match status" value="1"/>
</dbReference>
<dbReference type="EMBL" id="QRXI01000005">
    <property type="protein sequence ID" value="RGT96054.1"/>
    <property type="molecule type" value="Genomic_DNA"/>
</dbReference>
<reference evidence="1 2" key="1">
    <citation type="submission" date="2018-08" db="EMBL/GenBank/DDBJ databases">
        <title>A genome reference for cultivated species of the human gut microbiota.</title>
        <authorList>
            <person name="Zou Y."/>
            <person name="Xue W."/>
            <person name="Luo G."/>
        </authorList>
    </citation>
    <scope>NUCLEOTIDE SEQUENCE [LARGE SCALE GENOMIC DNA]</scope>
    <source>
        <strain evidence="1 2">AF18-14</strain>
    </source>
</reference>
<evidence type="ECO:0000313" key="2">
    <source>
        <dbReference type="Proteomes" id="UP000283833"/>
    </source>
</evidence>
<sequence length="445" mass="50607">MKIRTTSYRISTLSKKDKRLTIDIDITLPNGNIIKTSAIIQLHPLAYFLGKIPNASFSLLYLSAIVYAIDRSVERKRYSVDGWSREFEVEIHIPEYEALLQYRDLINKLLSFLTGDFWDCNFVGTASIPPIAYEQSAYFDGITGVSLFSGGLDSLIGAIDYMTNNPDGKIFLASHYDSNMTGPKSDQEKIELQFRKKFAGRYLHLPAILIEPSISKETSCRSRSLMFIAIAQIVASYAKCNITIPENGSVSLNFPLSPSRRASCSTRTTHPIFLKQLQVLINVLGLYPNLVNPYEKMTKGEMVQSCSNKEFLLQIVADSNSCGKRNMHQHMYDNRQATHCGHCMPCMYRKASLVGEIDNTTYGNRFITLFDKKKDKVSQDFFAMLDFLKKDITRNEIKRELHIAGMTDFSDIDEYVDLVVRTRAELIRMLQADNNSAINNYMGWI</sequence>
<accession>A0A412QXX2</accession>
<dbReference type="SUPFAM" id="SSF52402">
    <property type="entry name" value="Adenine nucleotide alpha hydrolases-like"/>
    <property type="match status" value="1"/>
</dbReference>
<dbReference type="AlphaFoldDB" id="A0A412QXX2"/>
<dbReference type="Proteomes" id="UP000283833">
    <property type="component" value="Unassembled WGS sequence"/>
</dbReference>
<proteinExistence type="predicted"/>
<comment type="caution">
    <text evidence="1">The sequence shown here is derived from an EMBL/GenBank/DDBJ whole genome shotgun (WGS) entry which is preliminary data.</text>
</comment>
<name>A0A412QXX2_PHOVU</name>
<dbReference type="NCBIfam" id="NF041925">
    <property type="entry name" value="QatC"/>
    <property type="match status" value="1"/>
</dbReference>
<dbReference type="InterPro" id="IPR049676">
    <property type="entry name" value="QatC"/>
</dbReference>
<gene>
    <name evidence="1" type="ORF">DWX04_04825</name>
</gene>